<dbReference type="EMBL" id="QTSX02006392">
    <property type="protein sequence ID" value="KAJ9055690.1"/>
    <property type="molecule type" value="Genomic_DNA"/>
</dbReference>
<organism evidence="1 2">
    <name type="scientific">Entomophthora muscae</name>
    <dbReference type="NCBI Taxonomy" id="34485"/>
    <lineage>
        <taxon>Eukaryota</taxon>
        <taxon>Fungi</taxon>
        <taxon>Fungi incertae sedis</taxon>
        <taxon>Zoopagomycota</taxon>
        <taxon>Entomophthoromycotina</taxon>
        <taxon>Entomophthoromycetes</taxon>
        <taxon>Entomophthorales</taxon>
        <taxon>Entomophthoraceae</taxon>
        <taxon>Entomophthora</taxon>
    </lineage>
</organism>
<keyword evidence="2" id="KW-1185">Reference proteome</keyword>
<protein>
    <submittedName>
        <fullName evidence="1">Uncharacterized protein</fullName>
    </submittedName>
</protein>
<reference evidence="1" key="1">
    <citation type="submission" date="2022-04" db="EMBL/GenBank/DDBJ databases">
        <title>Genome of the entomopathogenic fungus Entomophthora muscae.</title>
        <authorList>
            <person name="Elya C."/>
            <person name="Lovett B.R."/>
            <person name="Lee E."/>
            <person name="Macias A.M."/>
            <person name="Hajek A.E."/>
            <person name="De Bivort B.L."/>
            <person name="Kasson M.T."/>
            <person name="De Fine Licht H.H."/>
            <person name="Stajich J.E."/>
        </authorList>
    </citation>
    <scope>NUCLEOTIDE SEQUENCE</scope>
    <source>
        <strain evidence="1">Berkeley</strain>
    </source>
</reference>
<sequence>MFKSRINSLYINVGKFGFSHRPNCLSRPINLCGRHYSIESQDDTQAKVLDFADLSKAIETKIKIKRKPKANTKALEPVRPTNMTMPTNYDFLEVPSLVKGASDKRLLKICSYNVFSLRASTRKGLLGYLQAEDPAILCLQETKLQKPPPENDPFSYEKYPYQHWWCSTARKGYSGTAILSKVKPLACFTGFVQDQTLDNEGRVITLEFENFFLVNVYAPFVGMELARLEYRMKWESDVRLHLNTLERRGKPIVYAGDLNVAHHVLDLANGKKLQGTAGFTIEERECFQQLLDGDGMPRVDVDRYFHPNEAKRYTAYSFNPRFREKCLGWRLDYFVVSQALMSKVYGSAIRFECFGASDHLPLVLWLEQ</sequence>
<gene>
    <name evidence="1" type="ORF">DSO57_1001132</name>
</gene>
<evidence type="ECO:0000313" key="1">
    <source>
        <dbReference type="EMBL" id="KAJ9055690.1"/>
    </source>
</evidence>
<comment type="caution">
    <text evidence="1">The sequence shown here is derived from an EMBL/GenBank/DDBJ whole genome shotgun (WGS) entry which is preliminary data.</text>
</comment>
<accession>A0ACC2S083</accession>
<evidence type="ECO:0000313" key="2">
    <source>
        <dbReference type="Proteomes" id="UP001165960"/>
    </source>
</evidence>
<dbReference type="Proteomes" id="UP001165960">
    <property type="component" value="Unassembled WGS sequence"/>
</dbReference>
<name>A0ACC2S083_9FUNG</name>
<proteinExistence type="predicted"/>